<protein>
    <submittedName>
        <fullName evidence="1">Uncharacterized protein</fullName>
    </submittedName>
</protein>
<proteinExistence type="predicted"/>
<organism evidence="1 2">
    <name type="scientific">Ranitomeya imitator</name>
    <name type="common">mimic poison frog</name>
    <dbReference type="NCBI Taxonomy" id="111125"/>
    <lineage>
        <taxon>Eukaryota</taxon>
        <taxon>Metazoa</taxon>
        <taxon>Chordata</taxon>
        <taxon>Craniata</taxon>
        <taxon>Vertebrata</taxon>
        <taxon>Euteleostomi</taxon>
        <taxon>Amphibia</taxon>
        <taxon>Batrachia</taxon>
        <taxon>Anura</taxon>
        <taxon>Neobatrachia</taxon>
        <taxon>Hyloidea</taxon>
        <taxon>Dendrobatidae</taxon>
        <taxon>Dendrobatinae</taxon>
        <taxon>Ranitomeya</taxon>
    </lineage>
</organism>
<reference evidence="1" key="1">
    <citation type="submission" date="2023-07" db="EMBL/GenBank/DDBJ databases">
        <authorList>
            <person name="Stuckert A."/>
        </authorList>
    </citation>
    <scope>NUCLEOTIDE SEQUENCE</scope>
</reference>
<keyword evidence="2" id="KW-1185">Reference proteome</keyword>
<gene>
    <name evidence="1" type="ORF">RIMI_LOCUS2743096</name>
</gene>
<comment type="caution">
    <text evidence="1">The sequence shown here is derived from an EMBL/GenBank/DDBJ whole genome shotgun (WGS) entry which is preliminary data.</text>
</comment>
<evidence type="ECO:0000313" key="2">
    <source>
        <dbReference type="Proteomes" id="UP001176940"/>
    </source>
</evidence>
<accession>A0ABN9L0T9</accession>
<dbReference type="EMBL" id="CAUEEQ010003928">
    <property type="protein sequence ID" value="CAJ0926331.1"/>
    <property type="molecule type" value="Genomic_DNA"/>
</dbReference>
<dbReference type="Proteomes" id="UP001176940">
    <property type="component" value="Unassembled WGS sequence"/>
</dbReference>
<name>A0ABN9L0T9_9NEOB</name>
<sequence length="165" mass="18622">MECPLMLNKVCEFTASTAPQSSTWNKYNVLQKGLSFCPTPSFNGFTLDQELHRFFRSLRLKAHFSGSPIKEQVADTSSSSQSEIPFQLKQLGLRVPKIDALRSLKENKRIVIKPADKGGSIVIMDKSHYVSIIQSQLNDRTTYQPIDRDPTFDVARGDTPVFKNI</sequence>
<evidence type="ECO:0000313" key="1">
    <source>
        <dbReference type="EMBL" id="CAJ0926331.1"/>
    </source>
</evidence>